<reference evidence="1 2" key="2">
    <citation type="journal article" date="2011" name="Stand. Genomic Sci.">
        <title>Complete genome sequence of Tolumonas auensis type strain (TA 4).</title>
        <authorList>
            <person name="Chertkov O."/>
            <person name="Copeland A."/>
            <person name="Lucas S."/>
            <person name="Lapidus A."/>
            <person name="Berry K.W."/>
            <person name="Detter J.C."/>
            <person name="Del Rio T.G."/>
            <person name="Hammon N."/>
            <person name="Dalin E."/>
            <person name="Tice H."/>
            <person name="Pitluck S."/>
            <person name="Richardson P."/>
            <person name="Bruce D."/>
            <person name="Goodwin L."/>
            <person name="Han C."/>
            <person name="Tapia R."/>
            <person name="Saunders E."/>
            <person name="Schmutz J."/>
            <person name="Brettin T."/>
            <person name="Larimer F."/>
            <person name="Land M."/>
            <person name="Hauser L."/>
            <person name="Spring S."/>
            <person name="Rohde M."/>
            <person name="Kyrpides N.C."/>
            <person name="Ivanova N."/>
            <person name="Goker M."/>
            <person name="Beller H.R."/>
            <person name="Klenk H.P."/>
            <person name="Woyke T."/>
        </authorList>
    </citation>
    <scope>NUCLEOTIDE SEQUENCE [LARGE SCALE GENOMIC DNA]</scope>
    <source>
        <strain evidence="2">DSM 9187 / TA4</strain>
    </source>
</reference>
<accession>C4LBE6</accession>
<proteinExistence type="predicted"/>
<protein>
    <submittedName>
        <fullName evidence="1">Uncharacterized protein</fullName>
    </submittedName>
</protein>
<organism evidence="1 2">
    <name type="scientific">Tolumonas auensis (strain DSM 9187 / NBRC 110442 / TA 4)</name>
    <dbReference type="NCBI Taxonomy" id="595494"/>
    <lineage>
        <taxon>Bacteria</taxon>
        <taxon>Pseudomonadati</taxon>
        <taxon>Pseudomonadota</taxon>
        <taxon>Gammaproteobacteria</taxon>
        <taxon>Aeromonadales</taxon>
        <taxon>Aeromonadaceae</taxon>
        <taxon>Tolumonas</taxon>
    </lineage>
</organism>
<dbReference type="KEGG" id="tau:Tola_0753"/>
<name>C4LBE6_TOLAT</name>
<evidence type="ECO:0000313" key="2">
    <source>
        <dbReference type="Proteomes" id="UP000009073"/>
    </source>
</evidence>
<keyword evidence="2" id="KW-1185">Reference proteome</keyword>
<evidence type="ECO:0000313" key="1">
    <source>
        <dbReference type="EMBL" id="ACQ92381.1"/>
    </source>
</evidence>
<dbReference type="AlphaFoldDB" id="C4LBE6"/>
<dbReference type="RefSeq" id="WP_012728980.1">
    <property type="nucleotide sequence ID" value="NC_012691.1"/>
</dbReference>
<dbReference type="Proteomes" id="UP000009073">
    <property type="component" value="Chromosome"/>
</dbReference>
<dbReference type="STRING" id="595494.Tola_0753"/>
<gene>
    <name evidence="1" type="ordered locus">Tola_0753</name>
</gene>
<reference evidence="2" key="1">
    <citation type="submission" date="2009-05" db="EMBL/GenBank/DDBJ databases">
        <title>Complete sequence of Tolumonas auensis DSM 9187.</title>
        <authorList>
            <consortium name="US DOE Joint Genome Institute"/>
            <person name="Lucas S."/>
            <person name="Copeland A."/>
            <person name="Lapidus A."/>
            <person name="Glavina del Rio T."/>
            <person name="Tice H."/>
            <person name="Bruce D."/>
            <person name="Goodwin L."/>
            <person name="Pitluck S."/>
            <person name="Chertkov O."/>
            <person name="Brettin T."/>
            <person name="Detter J.C."/>
            <person name="Han C."/>
            <person name="Larimer F."/>
            <person name="Land M."/>
            <person name="Hauser L."/>
            <person name="Kyrpides N."/>
            <person name="Mikhailova N."/>
            <person name="Spring S."/>
            <person name="Beller H."/>
        </authorList>
    </citation>
    <scope>NUCLEOTIDE SEQUENCE [LARGE SCALE GENOMIC DNA]</scope>
    <source>
        <strain evidence="2">DSM 9187 / TA4</strain>
    </source>
</reference>
<dbReference type="HOGENOM" id="CLU_2848487_0_0_6"/>
<dbReference type="EMBL" id="CP001616">
    <property type="protein sequence ID" value="ACQ92381.1"/>
    <property type="molecule type" value="Genomic_DNA"/>
</dbReference>
<sequence>MGMYEKLIAIGYMVHTGHDGWWLGRDFELWLLQEQRRLYGEHAITTPEIQSALTILTEQHQTSAA</sequence>